<comment type="similarity">
    <text evidence="2">Belongs to the pseudouridine synthase RluA family.</text>
</comment>
<accession>A0A4Q2KCR6</accession>
<dbReference type="PANTHER" id="PTHR21600:SF87">
    <property type="entry name" value="RNA PSEUDOURIDYLATE SYNTHASE DOMAIN-CONTAINING PROTEIN 1"/>
    <property type="match status" value="1"/>
</dbReference>
<evidence type="ECO:0000256" key="3">
    <source>
        <dbReference type="ARBA" id="ARBA00031870"/>
    </source>
</evidence>
<dbReference type="RefSeq" id="WP_129223382.1">
    <property type="nucleotide sequence ID" value="NZ_SDOZ01000002.1"/>
</dbReference>
<dbReference type="Gene3D" id="3.30.2350.10">
    <property type="entry name" value="Pseudouridine synthase"/>
    <property type="match status" value="1"/>
</dbReference>
<organism evidence="6 7">
    <name type="scientific">Candidatus Borkfalkia ceftriaxoniphila</name>
    <dbReference type="NCBI Taxonomy" id="2508949"/>
    <lineage>
        <taxon>Bacteria</taxon>
        <taxon>Bacillati</taxon>
        <taxon>Bacillota</taxon>
        <taxon>Clostridia</taxon>
        <taxon>Christensenellales</taxon>
        <taxon>Christensenellaceae</taxon>
        <taxon>Candidatus Borkfalkia</taxon>
    </lineage>
</organism>
<dbReference type="InterPro" id="IPR006145">
    <property type="entry name" value="PsdUridine_synth_RsuA/RluA"/>
</dbReference>
<dbReference type="CDD" id="cd02869">
    <property type="entry name" value="PseudoU_synth_RluA_like"/>
    <property type="match status" value="1"/>
</dbReference>
<dbReference type="GO" id="GO:0000455">
    <property type="term" value="P:enzyme-directed rRNA pseudouridine synthesis"/>
    <property type="evidence" value="ECO:0007669"/>
    <property type="project" value="TreeGrafter"/>
</dbReference>
<evidence type="ECO:0000256" key="1">
    <source>
        <dbReference type="ARBA" id="ARBA00000073"/>
    </source>
</evidence>
<dbReference type="InterPro" id="IPR020103">
    <property type="entry name" value="PsdUridine_synth_cat_dom_sf"/>
</dbReference>
<dbReference type="OrthoDB" id="9807829at2"/>
<dbReference type="GO" id="GO:0003723">
    <property type="term" value="F:RNA binding"/>
    <property type="evidence" value="ECO:0007669"/>
    <property type="project" value="InterPro"/>
</dbReference>
<dbReference type="PROSITE" id="PS01129">
    <property type="entry name" value="PSI_RLU"/>
    <property type="match status" value="1"/>
</dbReference>
<sequence length="283" mass="32239">MKKFTVNEKQTLKTFTDNVYPQGSFAFPRLLRARDIRVNGKKTGENILLREGDEVVYYTTLREESVPAYETVYEDENVLVADKYAGVNSEALYFALSQKGETYFIHRLDRNTAGLMIFAKNKRAEAELLRAFRERRVQKIYLALCFGKFAKGVDMLCGYLVKDEKAARVRVYSKPREGAEKIETEYRVLNGDGELSMVEIVLHSGKTHQIRAHMAFIGHPVAGDEKYGDEARNKKYGVKRQLLVAKTLRLQTKGALAYLNGQSFSSRFVPELKNSCPNAPKMI</sequence>
<dbReference type="InterPro" id="IPR006224">
    <property type="entry name" value="PsdUridine_synth_RluA-like_CS"/>
</dbReference>
<feature type="domain" description="Pseudouridine synthase RsuA/RluA-like" evidence="5">
    <location>
        <begin position="92"/>
        <end position="215"/>
    </location>
</feature>
<reference evidence="6 7" key="1">
    <citation type="journal article" date="2019" name="Gut">
        <title>Antibiotics-induced monodominance of a novel gut bacterial order.</title>
        <authorList>
            <person name="Hildebrand F."/>
            <person name="Moitinho-Silva L."/>
            <person name="Blasche S."/>
            <person name="Jahn M.T."/>
            <person name="Gossmann T.I."/>
            <person name="Heuerta-Cepas J."/>
            <person name="Hercog R."/>
            <person name="Luetge M."/>
            <person name="Bahram M."/>
            <person name="Pryszlak A."/>
            <person name="Alves R.J."/>
            <person name="Waszak S.M."/>
            <person name="Zhu A."/>
            <person name="Ye L."/>
            <person name="Costea P.I."/>
            <person name="Aalvink S."/>
            <person name="Belzer C."/>
            <person name="Forslund S.K."/>
            <person name="Sunagawa S."/>
            <person name="Hentschel U."/>
            <person name="Merten C."/>
            <person name="Patil K.R."/>
            <person name="Benes V."/>
            <person name="Bork P."/>
        </authorList>
    </citation>
    <scope>NUCLEOTIDE SEQUENCE [LARGE SCALE GENOMIC DNA]</scope>
    <source>
        <strain evidence="6 7">HDS1380</strain>
    </source>
</reference>
<comment type="caution">
    <text evidence="6">The sequence shown here is derived from an EMBL/GenBank/DDBJ whole genome shotgun (WGS) entry which is preliminary data.</text>
</comment>
<protein>
    <recommendedName>
        <fullName evidence="3">RNA pseudouridylate synthase</fullName>
    </recommendedName>
    <alternativeName>
        <fullName evidence="4">RNA-uridine isomerase</fullName>
    </alternativeName>
</protein>
<comment type="catalytic activity">
    <reaction evidence="1">
        <text>a uridine in RNA = a pseudouridine in RNA</text>
        <dbReference type="Rhea" id="RHEA:48348"/>
        <dbReference type="Rhea" id="RHEA-COMP:12068"/>
        <dbReference type="Rhea" id="RHEA-COMP:12069"/>
        <dbReference type="ChEBI" id="CHEBI:65314"/>
        <dbReference type="ChEBI" id="CHEBI:65315"/>
    </reaction>
</comment>
<proteinExistence type="inferred from homology"/>
<keyword evidence="7" id="KW-1185">Reference proteome</keyword>
<evidence type="ECO:0000313" key="6">
    <source>
        <dbReference type="EMBL" id="RXZ61071.1"/>
    </source>
</evidence>
<name>A0A4Q2KCR6_9FIRM</name>
<dbReference type="PANTHER" id="PTHR21600">
    <property type="entry name" value="MITOCHONDRIAL RNA PSEUDOURIDINE SYNTHASE"/>
    <property type="match status" value="1"/>
</dbReference>
<dbReference type="Proteomes" id="UP000291269">
    <property type="component" value="Unassembled WGS sequence"/>
</dbReference>
<dbReference type="SUPFAM" id="SSF55120">
    <property type="entry name" value="Pseudouridine synthase"/>
    <property type="match status" value="1"/>
</dbReference>
<dbReference type="AlphaFoldDB" id="A0A4Q2KCR6"/>
<gene>
    <name evidence="6" type="ORF">ESZ91_01440</name>
</gene>
<dbReference type="GO" id="GO:0009982">
    <property type="term" value="F:pseudouridine synthase activity"/>
    <property type="evidence" value="ECO:0007669"/>
    <property type="project" value="InterPro"/>
</dbReference>
<dbReference type="EMBL" id="SDOZ01000002">
    <property type="protein sequence ID" value="RXZ61071.1"/>
    <property type="molecule type" value="Genomic_DNA"/>
</dbReference>
<evidence type="ECO:0000313" key="7">
    <source>
        <dbReference type="Proteomes" id="UP000291269"/>
    </source>
</evidence>
<evidence type="ECO:0000256" key="2">
    <source>
        <dbReference type="ARBA" id="ARBA00010876"/>
    </source>
</evidence>
<dbReference type="Pfam" id="PF00849">
    <property type="entry name" value="PseudoU_synth_2"/>
    <property type="match status" value="1"/>
</dbReference>
<evidence type="ECO:0000256" key="4">
    <source>
        <dbReference type="ARBA" id="ARBA00033164"/>
    </source>
</evidence>
<dbReference type="InterPro" id="IPR050188">
    <property type="entry name" value="RluA_PseudoU_synthase"/>
</dbReference>
<evidence type="ECO:0000259" key="5">
    <source>
        <dbReference type="Pfam" id="PF00849"/>
    </source>
</evidence>
<dbReference type="GO" id="GO:0140098">
    <property type="term" value="F:catalytic activity, acting on RNA"/>
    <property type="evidence" value="ECO:0007669"/>
    <property type="project" value="UniProtKB-ARBA"/>
</dbReference>